<evidence type="ECO:0000256" key="1">
    <source>
        <dbReference type="SAM" id="SignalP"/>
    </source>
</evidence>
<feature type="signal peptide" evidence="1">
    <location>
        <begin position="1"/>
        <end position="20"/>
    </location>
</feature>
<sequence>MKKSLLAMAAFAACAMSANAIDYYAIGGSIGWNLQDPSGHFEETGTPGVYELKYNGTFLGDFKINDGTWSNDAANFGSNGSALVVGEPYYYGVGGSTGNIAIDGGSVLNPTLTLNTNDGTLTIVGETQEIDYSYGIHGWIFTGDPETWETNEMVESDGNWVVTADIVPGEFGIKVMDHNSGQQVADPEGSNWYWSPTGETTADASLAVVKQSGSNGVNWTSSLEGSYTFSFNLDAMTLIIASPSAWNDITADENATFAIYTIDGNLVKAAANMSDVENLENGMYIVNGQKLMICK</sequence>
<feature type="chain" id="PRO_5037116659" description="SusF/SusE family outer membrane protein" evidence="1">
    <location>
        <begin position="21"/>
        <end position="295"/>
    </location>
</feature>
<name>A0A921E754_9BACT</name>
<gene>
    <name evidence="2" type="ORF">K8V47_01535</name>
</gene>
<organism evidence="2 3">
    <name type="scientific">Candidatus Amulumruptor caecigallinarius</name>
    <dbReference type="NCBI Taxonomy" id="2109911"/>
    <lineage>
        <taxon>Bacteria</taxon>
        <taxon>Pseudomonadati</taxon>
        <taxon>Bacteroidota</taxon>
        <taxon>Bacteroidia</taxon>
        <taxon>Bacteroidales</taxon>
        <taxon>Muribaculaceae</taxon>
        <taxon>Candidatus Amulumruptor</taxon>
    </lineage>
</organism>
<comment type="caution">
    <text evidence="2">The sequence shown here is derived from an EMBL/GenBank/DDBJ whole genome shotgun (WGS) entry which is preliminary data.</text>
</comment>
<accession>A0A921E754</accession>
<keyword evidence="1" id="KW-0732">Signal</keyword>
<dbReference type="AlphaFoldDB" id="A0A921E754"/>
<reference evidence="2" key="1">
    <citation type="journal article" date="2021" name="PeerJ">
        <title>Extensive microbial diversity within the chicken gut microbiome revealed by metagenomics and culture.</title>
        <authorList>
            <person name="Gilroy R."/>
            <person name="Ravi A."/>
            <person name="Getino M."/>
            <person name="Pursley I."/>
            <person name="Horton D.L."/>
            <person name="Alikhan N.F."/>
            <person name="Baker D."/>
            <person name="Gharbi K."/>
            <person name="Hall N."/>
            <person name="Watson M."/>
            <person name="Adriaenssens E.M."/>
            <person name="Foster-Nyarko E."/>
            <person name="Jarju S."/>
            <person name="Secka A."/>
            <person name="Antonio M."/>
            <person name="Oren A."/>
            <person name="Chaudhuri R.R."/>
            <person name="La Ragione R."/>
            <person name="Hildebrand F."/>
            <person name="Pallen M.J."/>
        </authorList>
    </citation>
    <scope>NUCLEOTIDE SEQUENCE</scope>
    <source>
        <strain evidence="2">4100</strain>
    </source>
</reference>
<protein>
    <recommendedName>
        <fullName evidence="4">SusF/SusE family outer membrane protein</fullName>
    </recommendedName>
</protein>
<evidence type="ECO:0000313" key="3">
    <source>
        <dbReference type="Proteomes" id="UP000711407"/>
    </source>
</evidence>
<evidence type="ECO:0000313" key="2">
    <source>
        <dbReference type="EMBL" id="HJE38435.1"/>
    </source>
</evidence>
<dbReference type="EMBL" id="DYXT01000013">
    <property type="protein sequence ID" value="HJE38435.1"/>
    <property type="molecule type" value="Genomic_DNA"/>
</dbReference>
<reference evidence="2" key="2">
    <citation type="submission" date="2021-09" db="EMBL/GenBank/DDBJ databases">
        <authorList>
            <person name="Gilroy R."/>
        </authorList>
    </citation>
    <scope>NUCLEOTIDE SEQUENCE</scope>
    <source>
        <strain evidence="2">4100</strain>
    </source>
</reference>
<proteinExistence type="predicted"/>
<dbReference type="Proteomes" id="UP000711407">
    <property type="component" value="Unassembled WGS sequence"/>
</dbReference>
<evidence type="ECO:0008006" key="4">
    <source>
        <dbReference type="Google" id="ProtNLM"/>
    </source>
</evidence>